<accession>A0ABW3N0V2</accession>
<evidence type="ECO:0000259" key="2">
    <source>
        <dbReference type="Pfam" id="PF13399"/>
    </source>
</evidence>
<dbReference type="EMBL" id="JBHTKH010000020">
    <property type="protein sequence ID" value="MFD1056523.1"/>
    <property type="molecule type" value="Genomic_DNA"/>
</dbReference>
<keyword evidence="1" id="KW-1133">Transmembrane helix</keyword>
<dbReference type="Pfam" id="PF13399">
    <property type="entry name" value="LytR_C"/>
    <property type="match status" value="1"/>
</dbReference>
<keyword evidence="4" id="KW-1185">Reference proteome</keyword>
<reference evidence="4" key="1">
    <citation type="journal article" date="2019" name="Int. J. Syst. Evol. Microbiol.">
        <title>The Global Catalogue of Microorganisms (GCM) 10K type strain sequencing project: providing services to taxonomists for standard genome sequencing and annotation.</title>
        <authorList>
            <consortium name="The Broad Institute Genomics Platform"/>
            <consortium name="The Broad Institute Genome Sequencing Center for Infectious Disease"/>
            <person name="Wu L."/>
            <person name="Ma J."/>
        </authorList>
    </citation>
    <scope>NUCLEOTIDE SEQUENCE [LARGE SCALE GENOMIC DNA]</scope>
    <source>
        <strain evidence="4">CCUG 57508</strain>
    </source>
</reference>
<dbReference type="RefSeq" id="WP_386054629.1">
    <property type="nucleotide sequence ID" value="NZ_JBHTKH010000020.1"/>
</dbReference>
<proteinExistence type="predicted"/>
<feature type="transmembrane region" description="Helical" evidence="1">
    <location>
        <begin position="24"/>
        <end position="42"/>
    </location>
</feature>
<feature type="domain" description="LytR/CpsA/Psr regulator C-terminal" evidence="2">
    <location>
        <begin position="69"/>
        <end position="156"/>
    </location>
</feature>
<comment type="caution">
    <text evidence="3">The sequence shown here is derived from an EMBL/GenBank/DDBJ whole genome shotgun (WGS) entry which is preliminary data.</text>
</comment>
<name>A0ABW3N0V2_9MICO</name>
<gene>
    <name evidence="3" type="ORF">ACFQ2V_19610</name>
</gene>
<evidence type="ECO:0000313" key="3">
    <source>
        <dbReference type="EMBL" id="MFD1056523.1"/>
    </source>
</evidence>
<keyword evidence="1" id="KW-0472">Membrane</keyword>
<dbReference type="InterPro" id="IPR027381">
    <property type="entry name" value="LytR/CpsA/Psr_C"/>
</dbReference>
<dbReference type="Proteomes" id="UP001597046">
    <property type="component" value="Unassembled WGS sequence"/>
</dbReference>
<organism evidence="3 4">
    <name type="scientific">Terrabacter terrigena</name>
    <dbReference type="NCBI Taxonomy" id="574718"/>
    <lineage>
        <taxon>Bacteria</taxon>
        <taxon>Bacillati</taxon>
        <taxon>Actinomycetota</taxon>
        <taxon>Actinomycetes</taxon>
        <taxon>Micrococcales</taxon>
        <taxon>Intrasporangiaceae</taxon>
        <taxon>Terrabacter</taxon>
    </lineage>
</organism>
<sequence>MPDAARDAAQDADRTYHVRRQRRSAIVIALVLLSMAGAFYYASTYFRDTTPKPGPCTTVPPQQALTPQDVSLNVYNSTSRAGLAKTVARTAVDRGFKVKAVSNDPKKAGVKQVAQIRFGPEGAASARLVRAHVPGGVLVNDKRKGDTVDLVVGQAWKAFGKEPVAAAPTQTLRQCPSVTVEP</sequence>
<keyword evidence="1" id="KW-0812">Transmembrane</keyword>
<protein>
    <submittedName>
        <fullName evidence="3">LytR C-terminal domain-containing protein</fullName>
    </submittedName>
</protein>
<dbReference type="Gene3D" id="3.30.70.2390">
    <property type="match status" value="1"/>
</dbReference>
<evidence type="ECO:0000256" key="1">
    <source>
        <dbReference type="SAM" id="Phobius"/>
    </source>
</evidence>
<evidence type="ECO:0000313" key="4">
    <source>
        <dbReference type="Proteomes" id="UP001597046"/>
    </source>
</evidence>